<evidence type="ECO:0000256" key="4">
    <source>
        <dbReference type="ARBA" id="ARBA00022490"/>
    </source>
</evidence>
<evidence type="ECO:0000256" key="2">
    <source>
        <dbReference type="ARBA" id="ARBA00004496"/>
    </source>
</evidence>
<dbReference type="Pfam" id="PF01997">
    <property type="entry name" value="Translin"/>
    <property type="match status" value="1"/>
</dbReference>
<reference evidence="8" key="1">
    <citation type="journal article" date="2022" name="Front. Genet.">
        <title>Chromosome-Scale Assembly of the Dendrobium nobile Genome Provides Insights Into the Molecular Mechanism of the Biosynthesis of the Medicinal Active Ingredient of Dendrobium.</title>
        <authorList>
            <person name="Xu Q."/>
            <person name="Niu S.-C."/>
            <person name="Li K.-L."/>
            <person name="Zheng P.-J."/>
            <person name="Zhang X.-J."/>
            <person name="Jia Y."/>
            <person name="Liu Y."/>
            <person name="Niu Y.-X."/>
            <person name="Yu L.-H."/>
            <person name="Chen D.-F."/>
            <person name="Zhang G.-Q."/>
        </authorList>
    </citation>
    <scope>NUCLEOTIDE SEQUENCE</scope>
    <source>
        <tissue evidence="8">Leaf</tissue>
    </source>
</reference>
<dbReference type="GO" id="GO:0043565">
    <property type="term" value="F:sequence-specific DNA binding"/>
    <property type="evidence" value="ECO:0007669"/>
    <property type="project" value="InterPro"/>
</dbReference>
<dbReference type="GO" id="GO:0005737">
    <property type="term" value="C:cytoplasm"/>
    <property type="evidence" value="ECO:0007669"/>
    <property type="project" value="UniProtKB-SubCell"/>
</dbReference>
<evidence type="ECO:0000256" key="3">
    <source>
        <dbReference type="ARBA" id="ARBA00005902"/>
    </source>
</evidence>
<dbReference type="GO" id="GO:0005634">
    <property type="term" value="C:nucleus"/>
    <property type="evidence" value="ECO:0007669"/>
    <property type="project" value="UniProtKB-SubCell"/>
</dbReference>
<evidence type="ECO:0000256" key="5">
    <source>
        <dbReference type="ARBA" id="ARBA00022884"/>
    </source>
</evidence>
<evidence type="ECO:0000313" key="8">
    <source>
        <dbReference type="EMBL" id="KAI0499494.1"/>
    </source>
</evidence>
<dbReference type="InterPro" id="IPR016068">
    <property type="entry name" value="Translin_N"/>
</dbReference>
<comment type="caution">
    <text evidence="8">The sequence shown here is derived from an EMBL/GenBank/DDBJ whole genome shotgun (WGS) entry which is preliminary data.</text>
</comment>
<dbReference type="OrthoDB" id="829at2759"/>
<keyword evidence="6" id="KW-0238">DNA-binding</keyword>
<dbReference type="CDD" id="cd14819">
    <property type="entry name" value="Translin"/>
    <property type="match status" value="1"/>
</dbReference>
<evidence type="ECO:0000256" key="1">
    <source>
        <dbReference type="ARBA" id="ARBA00004123"/>
    </source>
</evidence>
<keyword evidence="5" id="KW-0694">RNA-binding</keyword>
<accession>A0A8T3ATW2</accession>
<comment type="subcellular location">
    <subcellularLocation>
        <location evidence="2">Cytoplasm</location>
    </subcellularLocation>
    <subcellularLocation>
        <location evidence="1">Nucleus</location>
    </subcellularLocation>
</comment>
<name>A0A8T3ATW2_DENNO</name>
<dbReference type="Gene3D" id="1.20.58.190">
    <property type="entry name" value="Translin, domain 1"/>
    <property type="match status" value="1"/>
</dbReference>
<dbReference type="SMR" id="A0A8T3ATW2"/>
<dbReference type="EMBL" id="JAGYWB010000013">
    <property type="protein sequence ID" value="KAI0499494.1"/>
    <property type="molecule type" value="Genomic_DNA"/>
</dbReference>
<dbReference type="SUPFAM" id="SSF74784">
    <property type="entry name" value="Translin"/>
    <property type="match status" value="1"/>
</dbReference>
<dbReference type="PANTHER" id="PTHR10741">
    <property type="entry name" value="TRANSLIN AND TRANSLIN ASSOCIATED PROTEIN X"/>
    <property type="match status" value="1"/>
</dbReference>
<evidence type="ECO:0008006" key="10">
    <source>
        <dbReference type="Google" id="ProtNLM"/>
    </source>
</evidence>
<dbReference type="GO" id="GO:0016070">
    <property type="term" value="P:RNA metabolic process"/>
    <property type="evidence" value="ECO:0007669"/>
    <property type="project" value="InterPro"/>
</dbReference>
<evidence type="ECO:0000256" key="6">
    <source>
        <dbReference type="ARBA" id="ARBA00023125"/>
    </source>
</evidence>
<keyword evidence="9" id="KW-1185">Reference proteome</keyword>
<dbReference type="InterPro" id="IPR016069">
    <property type="entry name" value="Translin_C"/>
</dbReference>
<comment type="similarity">
    <text evidence="3">Belongs to the translin family.</text>
</comment>
<dbReference type="GO" id="GO:0003697">
    <property type="term" value="F:single-stranded DNA binding"/>
    <property type="evidence" value="ECO:0007669"/>
    <property type="project" value="InterPro"/>
</dbReference>
<dbReference type="InterPro" id="IPR036081">
    <property type="entry name" value="Translin_sf"/>
</dbReference>
<dbReference type="InterPro" id="IPR002848">
    <property type="entry name" value="Translin_fam"/>
</dbReference>
<protein>
    <recommendedName>
        <fullName evidence="10">Translin</fullName>
    </recommendedName>
</protein>
<keyword evidence="7" id="KW-0539">Nucleus</keyword>
<dbReference type="Proteomes" id="UP000829196">
    <property type="component" value="Unassembled WGS sequence"/>
</dbReference>
<gene>
    <name evidence="8" type="ORF">KFK09_017698</name>
</gene>
<organism evidence="8 9">
    <name type="scientific">Dendrobium nobile</name>
    <name type="common">Orchid</name>
    <dbReference type="NCBI Taxonomy" id="94219"/>
    <lineage>
        <taxon>Eukaryota</taxon>
        <taxon>Viridiplantae</taxon>
        <taxon>Streptophyta</taxon>
        <taxon>Embryophyta</taxon>
        <taxon>Tracheophyta</taxon>
        <taxon>Spermatophyta</taxon>
        <taxon>Magnoliopsida</taxon>
        <taxon>Liliopsida</taxon>
        <taxon>Asparagales</taxon>
        <taxon>Orchidaceae</taxon>
        <taxon>Epidendroideae</taxon>
        <taxon>Malaxideae</taxon>
        <taxon>Dendrobiinae</taxon>
        <taxon>Dendrobium</taxon>
    </lineage>
</organism>
<dbReference type="InterPro" id="IPR033956">
    <property type="entry name" value="Translin"/>
</dbReference>
<dbReference type="FunFam" id="1.20.58.190:FF:000001">
    <property type="entry name" value="Translin"/>
    <property type="match status" value="1"/>
</dbReference>
<keyword evidence="4" id="KW-0963">Cytoplasm</keyword>
<dbReference type="Gene3D" id="1.20.58.200">
    <property type="entry name" value="Translin, domain 2"/>
    <property type="match status" value="1"/>
</dbReference>
<sequence>MRAALRFALFISGSTTSFSFTRPLPRNIHLSSPLRFSLHLHSFSSGSPPPMGNTTPSDAAATVVAGGVDGDGGVQEPSIPFSYSMETQFEHFRAQMEESGNIRERIRSVASEIESALRVMHAGLLLVHQSLSAAEVLKKANAQIEVLRVLYDRLAQILSECPGQYYRYHSDWRSETQTAVSLLAFSQWLETGSLLTHAEAENKLGCLCFMSNELPRYVVNQVTAGDYDCPRNVLKFLTELHSAFRMLNLRNDFLRKKFDGMKYDLRRVEEVYYDVKIRGLAPAESTT</sequence>
<evidence type="ECO:0000313" key="9">
    <source>
        <dbReference type="Proteomes" id="UP000829196"/>
    </source>
</evidence>
<dbReference type="AlphaFoldDB" id="A0A8T3ATW2"/>
<dbReference type="GO" id="GO:0003723">
    <property type="term" value="F:RNA binding"/>
    <property type="evidence" value="ECO:0007669"/>
    <property type="project" value="UniProtKB-KW"/>
</dbReference>
<evidence type="ECO:0000256" key="7">
    <source>
        <dbReference type="ARBA" id="ARBA00023242"/>
    </source>
</evidence>
<proteinExistence type="inferred from homology"/>